<name>A0A9D4A8K1_9ROSI</name>
<dbReference type="Proteomes" id="UP000828251">
    <property type="component" value="Unassembled WGS sequence"/>
</dbReference>
<keyword evidence="2" id="KW-1185">Reference proteome</keyword>
<evidence type="ECO:0000313" key="1">
    <source>
        <dbReference type="EMBL" id="KAH1096724.1"/>
    </source>
</evidence>
<reference evidence="1 2" key="1">
    <citation type="journal article" date="2021" name="Plant Biotechnol. J.">
        <title>Multi-omics assisted identification of the key and species-specific regulatory components of drought-tolerant mechanisms in Gossypium stocksii.</title>
        <authorList>
            <person name="Yu D."/>
            <person name="Ke L."/>
            <person name="Zhang D."/>
            <person name="Wu Y."/>
            <person name="Sun Y."/>
            <person name="Mei J."/>
            <person name="Sun J."/>
            <person name="Sun Y."/>
        </authorList>
    </citation>
    <scope>NUCLEOTIDE SEQUENCE [LARGE SCALE GENOMIC DNA]</scope>
    <source>
        <strain evidence="2">cv. E1</strain>
        <tissue evidence="1">Leaf</tissue>
    </source>
</reference>
<dbReference type="Pfam" id="PF14009">
    <property type="entry name" value="PADRE"/>
    <property type="match status" value="1"/>
</dbReference>
<proteinExistence type="predicted"/>
<organism evidence="1 2">
    <name type="scientific">Gossypium stocksii</name>
    <dbReference type="NCBI Taxonomy" id="47602"/>
    <lineage>
        <taxon>Eukaryota</taxon>
        <taxon>Viridiplantae</taxon>
        <taxon>Streptophyta</taxon>
        <taxon>Embryophyta</taxon>
        <taxon>Tracheophyta</taxon>
        <taxon>Spermatophyta</taxon>
        <taxon>Magnoliopsida</taxon>
        <taxon>eudicotyledons</taxon>
        <taxon>Gunneridae</taxon>
        <taxon>Pentapetalae</taxon>
        <taxon>rosids</taxon>
        <taxon>malvids</taxon>
        <taxon>Malvales</taxon>
        <taxon>Malvaceae</taxon>
        <taxon>Malvoideae</taxon>
        <taxon>Gossypium</taxon>
    </lineage>
</organism>
<dbReference type="InterPro" id="IPR025322">
    <property type="entry name" value="PADRE_dom"/>
</dbReference>
<accession>A0A9D4A8K1</accession>
<comment type="caution">
    <text evidence="1">The sequence shown here is derived from an EMBL/GenBank/DDBJ whole genome shotgun (WGS) entry which is preliminary data.</text>
</comment>
<protein>
    <submittedName>
        <fullName evidence="1">Uncharacterized protein</fullName>
    </submittedName>
</protein>
<gene>
    <name evidence="1" type="ORF">J1N35_013645</name>
</gene>
<dbReference type="EMBL" id="JAIQCV010000005">
    <property type="protein sequence ID" value="KAH1096724.1"/>
    <property type="molecule type" value="Genomic_DNA"/>
</dbReference>
<sequence>MGNCVFKPFGKAIETIKVATPNGIIMELSPPITAMCITKKFPDMAIYHTLLTTSTKSNHYFKTKSSKQASSTNYLPLNNNDLASTSSFPYQMFKKTDTKESATPKV</sequence>
<dbReference type="OrthoDB" id="1406886at2759"/>
<dbReference type="AlphaFoldDB" id="A0A9D4A8K1"/>
<evidence type="ECO:0000313" key="2">
    <source>
        <dbReference type="Proteomes" id="UP000828251"/>
    </source>
</evidence>